<dbReference type="InterPro" id="IPR002942">
    <property type="entry name" value="S4_RNA-bd"/>
</dbReference>
<dbReference type="RefSeq" id="WP_013788249.1">
    <property type="nucleotide sequence ID" value="NC_015555.1"/>
</dbReference>
<dbReference type="SMART" id="SM00363">
    <property type="entry name" value="S4"/>
    <property type="match status" value="1"/>
</dbReference>
<feature type="domain" description="RNA-binding S4" evidence="2">
    <location>
        <begin position="171"/>
        <end position="231"/>
    </location>
</feature>
<evidence type="ECO:0000256" key="1">
    <source>
        <dbReference type="PROSITE-ProRule" id="PRU00182"/>
    </source>
</evidence>
<dbReference type="eggNOG" id="COG2302">
    <property type="taxonomic scope" value="Bacteria"/>
</dbReference>
<evidence type="ECO:0000313" key="3">
    <source>
        <dbReference type="EMBL" id="AEF17512.1"/>
    </source>
</evidence>
<dbReference type="Gene3D" id="3.30.1370.160">
    <property type="match status" value="1"/>
</dbReference>
<dbReference type="AlphaFoldDB" id="F6BGW5"/>
<dbReference type="STRING" id="858215.Thexy_1480"/>
<gene>
    <name evidence="3" type="ordered locus">Thexy_1480</name>
</gene>
<keyword evidence="1" id="KW-0694">RNA-binding</keyword>
<proteinExistence type="predicted"/>
<evidence type="ECO:0000259" key="2">
    <source>
        <dbReference type="SMART" id="SM00363"/>
    </source>
</evidence>
<dbReference type="EMBL" id="CP002739">
    <property type="protein sequence ID" value="AEF17512.1"/>
    <property type="molecule type" value="Genomic_DNA"/>
</dbReference>
<keyword evidence="4" id="KW-1185">Reference proteome</keyword>
<name>F6BGW5_THEXL</name>
<dbReference type="InterPro" id="IPR036986">
    <property type="entry name" value="S4_RNA-bd_sf"/>
</dbReference>
<protein>
    <submittedName>
        <fullName evidence="3">RNA-binding S4 domain protein</fullName>
    </submittedName>
</protein>
<evidence type="ECO:0000313" key="4">
    <source>
        <dbReference type="Proteomes" id="UP000007239"/>
    </source>
</evidence>
<dbReference type="CDD" id="cd00165">
    <property type="entry name" value="S4"/>
    <property type="match status" value="1"/>
</dbReference>
<dbReference type="Pfam" id="PF01479">
    <property type="entry name" value="S4"/>
    <property type="match status" value="1"/>
</dbReference>
<dbReference type="Gene3D" id="3.30.70.330">
    <property type="match status" value="1"/>
</dbReference>
<dbReference type="Gene3D" id="3.10.290.10">
    <property type="entry name" value="RNA-binding S4 domain"/>
    <property type="match status" value="1"/>
</dbReference>
<dbReference type="Proteomes" id="UP000007239">
    <property type="component" value="Chromosome"/>
</dbReference>
<dbReference type="GO" id="GO:0003723">
    <property type="term" value="F:RNA binding"/>
    <property type="evidence" value="ECO:0007669"/>
    <property type="project" value="UniProtKB-KW"/>
</dbReference>
<dbReference type="KEGG" id="txy:Thexy_1480"/>
<dbReference type="PANTHER" id="PTHR13633:SF3">
    <property type="entry name" value="MITOCHONDRIAL TRANSCRIPTION RESCUE FACTOR 1"/>
    <property type="match status" value="1"/>
</dbReference>
<organism evidence="3 4">
    <name type="scientific">Thermoanaerobacterium xylanolyticum (strain ATCC 49914 / DSM 7097 / LX-11)</name>
    <dbReference type="NCBI Taxonomy" id="858215"/>
    <lineage>
        <taxon>Bacteria</taxon>
        <taxon>Bacillati</taxon>
        <taxon>Bacillota</taxon>
        <taxon>Clostridia</taxon>
        <taxon>Thermoanaerobacterales</taxon>
        <taxon>Thermoanaerobacteraceae</taxon>
        <taxon>Thermoanaerobacterium</taxon>
    </lineage>
</organism>
<accession>F6BGW5</accession>
<dbReference type="HOGENOM" id="CLU_075687_2_0_9"/>
<dbReference type="InterPro" id="IPR012677">
    <property type="entry name" value="Nucleotide-bd_a/b_plait_sf"/>
</dbReference>
<dbReference type="InterPro" id="IPR040591">
    <property type="entry name" value="RqcP2_RBD"/>
</dbReference>
<sequence length="247" mass="28269">MEYSIARLNDMINWVQKNRRDRFTDFLSMKDQKILLKLIDKHDDIDCRFDGGFKEAERKIACIYPSFLAISDGEHFDAIKGIRINGDLIRLSHRDVLGSLLGLGIKREKIGDIIKRQEICDVIVHRDIADFVLMNLKKIGREKVIVSSIDLDEVIEPVIEYEDIKTTVASVRLDSIIAAGFKISRTKASDLIKAGLTEVNWETNISPSFEVKEGDIISLRGYGRIKFQEILGTSRKGRVYVHILKYK</sequence>
<dbReference type="PROSITE" id="PS50889">
    <property type="entry name" value="S4"/>
    <property type="match status" value="1"/>
</dbReference>
<reference evidence="3" key="1">
    <citation type="submission" date="2011-05" db="EMBL/GenBank/DDBJ databases">
        <title>Complete sequence of Thermoanaerobacterium xylanolyticum LX-11.</title>
        <authorList>
            <consortium name="US DOE Joint Genome Institute"/>
            <person name="Lucas S."/>
            <person name="Han J."/>
            <person name="Lapidus A."/>
            <person name="Cheng J.-F."/>
            <person name="Goodwin L."/>
            <person name="Pitluck S."/>
            <person name="Peters L."/>
            <person name="Mikhailova N."/>
            <person name="Lu M."/>
            <person name="Han C."/>
            <person name="Tapia R."/>
            <person name="Land M."/>
            <person name="Hauser L."/>
            <person name="Kyrpides N."/>
            <person name="Ivanova N."/>
            <person name="Pagani I."/>
            <person name="Hemme C."/>
            <person name="Woyke T."/>
        </authorList>
    </citation>
    <scope>NUCLEOTIDE SEQUENCE</scope>
    <source>
        <strain evidence="3">LX-11</strain>
    </source>
</reference>
<dbReference type="Pfam" id="PF17774">
    <property type="entry name" value="YlmH_RBD"/>
    <property type="match status" value="1"/>
</dbReference>
<dbReference type="SUPFAM" id="SSF55174">
    <property type="entry name" value="Alpha-L RNA-binding motif"/>
    <property type="match status" value="1"/>
</dbReference>
<dbReference type="PANTHER" id="PTHR13633">
    <property type="entry name" value="MITOCHONDRIAL TRANSCRIPTION RESCUE FACTOR 1"/>
    <property type="match status" value="1"/>
</dbReference>